<dbReference type="EMBL" id="JABSTU010000004">
    <property type="protein sequence ID" value="KAH8033853.1"/>
    <property type="molecule type" value="Genomic_DNA"/>
</dbReference>
<reference evidence="1" key="1">
    <citation type="journal article" date="2020" name="Cell">
        <title>Large-Scale Comparative Analyses of Tick Genomes Elucidate Their Genetic Diversity and Vector Capacities.</title>
        <authorList>
            <consortium name="Tick Genome and Microbiome Consortium (TIGMIC)"/>
            <person name="Jia N."/>
            <person name="Wang J."/>
            <person name="Shi W."/>
            <person name="Du L."/>
            <person name="Sun Y."/>
            <person name="Zhan W."/>
            <person name="Jiang J.F."/>
            <person name="Wang Q."/>
            <person name="Zhang B."/>
            <person name="Ji P."/>
            <person name="Bell-Sakyi L."/>
            <person name="Cui X.M."/>
            <person name="Yuan T.T."/>
            <person name="Jiang B.G."/>
            <person name="Yang W.F."/>
            <person name="Lam T.T."/>
            <person name="Chang Q.C."/>
            <person name="Ding S.J."/>
            <person name="Wang X.J."/>
            <person name="Zhu J.G."/>
            <person name="Ruan X.D."/>
            <person name="Zhao L."/>
            <person name="Wei J.T."/>
            <person name="Ye R.Z."/>
            <person name="Que T.C."/>
            <person name="Du C.H."/>
            <person name="Zhou Y.H."/>
            <person name="Cheng J.X."/>
            <person name="Dai P.F."/>
            <person name="Guo W.B."/>
            <person name="Han X.H."/>
            <person name="Huang E.J."/>
            <person name="Li L.F."/>
            <person name="Wei W."/>
            <person name="Gao Y.C."/>
            <person name="Liu J.Z."/>
            <person name="Shao H.Z."/>
            <person name="Wang X."/>
            <person name="Wang C.C."/>
            <person name="Yang T.C."/>
            <person name="Huo Q.B."/>
            <person name="Li W."/>
            <person name="Chen H.Y."/>
            <person name="Chen S.E."/>
            <person name="Zhou L.G."/>
            <person name="Ni X.B."/>
            <person name="Tian J.H."/>
            <person name="Sheng Y."/>
            <person name="Liu T."/>
            <person name="Pan Y.S."/>
            <person name="Xia L.Y."/>
            <person name="Li J."/>
            <person name="Zhao F."/>
            <person name="Cao W.C."/>
        </authorList>
    </citation>
    <scope>NUCLEOTIDE SEQUENCE</scope>
    <source>
        <strain evidence="1">Rmic-2018</strain>
    </source>
</reference>
<protein>
    <submittedName>
        <fullName evidence="1">Uncharacterized protein</fullName>
    </submittedName>
</protein>
<sequence>MKAYANETAHAVKTLRAAQELDLLLSCSFLPELFIGLDKKHIGAHLKTPEPDNQITSVYMDYTKDEIEVVNPLGAKRETHELLAVYCCVLNLHARYRSKHQSIYLVMLVHDVYAKTYGLTPVLQALLTDMKHLFDEGLTIELEDITTNVGVLLLRIAELDGPFAGSLDSQGVVVLGAAQEYSLPTGRAVRTGIPLRAYGVKNHKDRIRTGL</sequence>
<evidence type="ECO:0000313" key="1">
    <source>
        <dbReference type="EMBL" id="KAH8033853.1"/>
    </source>
</evidence>
<dbReference type="AlphaFoldDB" id="A0A9J6EI82"/>
<organism evidence="1 2">
    <name type="scientific">Rhipicephalus microplus</name>
    <name type="common">Cattle tick</name>
    <name type="synonym">Boophilus microplus</name>
    <dbReference type="NCBI Taxonomy" id="6941"/>
    <lineage>
        <taxon>Eukaryota</taxon>
        <taxon>Metazoa</taxon>
        <taxon>Ecdysozoa</taxon>
        <taxon>Arthropoda</taxon>
        <taxon>Chelicerata</taxon>
        <taxon>Arachnida</taxon>
        <taxon>Acari</taxon>
        <taxon>Parasitiformes</taxon>
        <taxon>Ixodida</taxon>
        <taxon>Ixodoidea</taxon>
        <taxon>Ixodidae</taxon>
        <taxon>Rhipicephalinae</taxon>
        <taxon>Rhipicephalus</taxon>
        <taxon>Boophilus</taxon>
    </lineage>
</organism>
<proteinExistence type="predicted"/>
<dbReference type="Proteomes" id="UP000821866">
    <property type="component" value="Chromosome 2"/>
</dbReference>
<keyword evidence="2" id="KW-1185">Reference proteome</keyword>
<accession>A0A9J6EI82</accession>
<evidence type="ECO:0000313" key="2">
    <source>
        <dbReference type="Proteomes" id="UP000821866"/>
    </source>
</evidence>
<reference evidence="1" key="2">
    <citation type="submission" date="2021-09" db="EMBL/GenBank/DDBJ databases">
        <authorList>
            <person name="Jia N."/>
            <person name="Wang J."/>
            <person name="Shi W."/>
            <person name="Du L."/>
            <person name="Sun Y."/>
            <person name="Zhan W."/>
            <person name="Jiang J."/>
            <person name="Wang Q."/>
            <person name="Zhang B."/>
            <person name="Ji P."/>
            <person name="Sakyi L.B."/>
            <person name="Cui X."/>
            <person name="Yuan T."/>
            <person name="Jiang B."/>
            <person name="Yang W."/>
            <person name="Lam T.T.-Y."/>
            <person name="Chang Q."/>
            <person name="Ding S."/>
            <person name="Wang X."/>
            <person name="Zhu J."/>
            <person name="Ruan X."/>
            <person name="Zhao L."/>
            <person name="Wei J."/>
            <person name="Que T."/>
            <person name="Du C."/>
            <person name="Cheng J."/>
            <person name="Dai P."/>
            <person name="Han X."/>
            <person name="Huang E."/>
            <person name="Gao Y."/>
            <person name="Liu J."/>
            <person name="Shao H."/>
            <person name="Ye R."/>
            <person name="Li L."/>
            <person name="Wei W."/>
            <person name="Wang X."/>
            <person name="Wang C."/>
            <person name="Huo Q."/>
            <person name="Li W."/>
            <person name="Guo W."/>
            <person name="Chen H."/>
            <person name="Chen S."/>
            <person name="Zhou L."/>
            <person name="Zhou L."/>
            <person name="Ni X."/>
            <person name="Tian J."/>
            <person name="Zhou Y."/>
            <person name="Sheng Y."/>
            <person name="Liu T."/>
            <person name="Pan Y."/>
            <person name="Xia L."/>
            <person name="Li J."/>
            <person name="Zhao F."/>
            <person name="Cao W."/>
        </authorList>
    </citation>
    <scope>NUCLEOTIDE SEQUENCE</scope>
    <source>
        <strain evidence="1">Rmic-2018</strain>
        <tissue evidence="1">Larvae</tissue>
    </source>
</reference>
<name>A0A9J6EI82_RHIMP</name>
<gene>
    <name evidence="1" type="ORF">HPB51_016625</name>
</gene>
<comment type="caution">
    <text evidence="1">The sequence shown here is derived from an EMBL/GenBank/DDBJ whole genome shotgun (WGS) entry which is preliminary data.</text>
</comment>